<dbReference type="Proteomes" id="UP001451303">
    <property type="component" value="Unassembled WGS sequence"/>
</dbReference>
<evidence type="ECO:0000256" key="1">
    <source>
        <dbReference type="SAM" id="MobiDB-lite"/>
    </source>
</evidence>
<accession>A0ABR3DQ65</accession>
<name>A0ABR3DQ65_NEUIN</name>
<evidence type="ECO:0000313" key="3">
    <source>
        <dbReference type="Proteomes" id="UP001451303"/>
    </source>
</evidence>
<organism evidence="2 3">
    <name type="scientific">Neurospora intermedia</name>
    <dbReference type="NCBI Taxonomy" id="5142"/>
    <lineage>
        <taxon>Eukaryota</taxon>
        <taxon>Fungi</taxon>
        <taxon>Dikarya</taxon>
        <taxon>Ascomycota</taxon>
        <taxon>Pezizomycotina</taxon>
        <taxon>Sordariomycetes</taxon>
        <taxon>Sordariomycetidae</taxon>
        <taxon>Sordariales</taxon>
        <taxon>Sordariaceae</taxon>
        <taxon>Neurospora</taxon>
    </lineage>
</organism>
<comment type="caution">
    <text evidence="2">The sequence shown here is derived from an EMBL/GenBank/DDBJ whole genome shotgun (WGS) entry which is preliminary data.</text>
</comment>
<protein>
    <submittedName>
        <fullName evidence="2">Uncharacterized protein</fullName>
    </submittedName>
</protein>
<proteinExistence type="predicted"/>
<feature type="region of interest" description="Disordered" evidence="1">
    <location>
        <begin position="178"/>
        <end position="202"/>
    </location>
</feature>
<evidence type="ECO:0000313" key="2">
    <source>
        <dbReference type="EMBL" id="KAL0474033.1"/>
    </source>
</evidence>
<dbReference type="EMBL" id="JAVLET010000002">
    <property type="protein sequence ID" value="KAL0474033.1"/>
    <property type="molecule type" value="Genomic_DNA"/>
</dbReference>
<feature type="region of interest" description="Disordered" evidence="1">
    <location>
        <begin position="54"/>
        <end position="76"/>
    </location>
</feature>
<reference evidence="2 3" key="1">
    <citation type="submission" date="2023-09" db="EMBL/GenBank/DDBJ databases">
        <title>Multi-omics analysis of a traditional fermented food reveals byproduct-associated fungal strains for waste-to-food upcycling.</title>
        <authorList>
            <consortium name="Lawrence Berkeley National Laboratory"/>
            <person name="Rekdal V.M."/>
            <person name="Villalobos-Escobedo J.M."/>
            <person name="Rodriguez-Valeron N."/>
            <person name="Garcia M.O."/>
            <person name="Vasquez D.P."/>
            <person name="Damayanti I."/>
            <person name="Sorensen P.M."/>
            <person name="Baidoo E.E."/>
            <person name="De Carvalho A.C."/>
            <person name="Riley R."/>
            <person name="Lipzen A."/>
            <person name="He G."/>
            <person name="Yan M."/>
            <person name="Haridas S."/>
            <person name="Daum C."/>
            <person name="Yoshinaga Y."/>
            <person name="Ng V."/>
            <person name="Grigoriev I.V."/>
            <person name="Munk R."/>
            <person name="Nuraida L."/>
            <person name="Wijaya C.H."/>
            <person name="Morales P.-C."/>
            <person name="Keasling J.D."/>
        </authorList>
    </citation>
    <scope>NUCLEOTIDE SEQUENCE [LARGE SCALE GENOMIC DNA]</scope>
    <source>
        <strain evidence="2 3">FGSC 2613</strain>
    </source>
</reference>
<feature type="region of interest" description="Disordered" evidence="1">
    <location>
        <begin position="149"/>
        <end position="168"/>
    </location>
</feature>
<keyword evidence="3" id="KW-1185">Reference proteome</keyword>
<feature type="compositionally biased region" description="Basic and acidic residues" evidence="1">
    <location>
        <begin position="65"/>
        <end position="76"/>
    </location>
</feature>
<gene>
    <name evidence="2" type="ORF">QR685DRAFT_518475</name>
</gene>
<sequence length="202" mass="22223">MGHHASSPVKNLALKIWTVSHLPVSAFIPASCWRYRSPFLTSIDFDISLAMSTDLPKTPPSSPRPLEEEGESTRAIDEVINTPEALRKLAKRVKDILEGMNGEPNAFEYPGNHPGTDNCRSDDNLDVPEDESLFDISDFGCHDHVEEAKETKAQKDEGIPTNDTPSIMKVGTKLAVTLEGGETADETTERLANLPRKSEQLP</sequence>
<feature type="compositionally biased region" description="Basic and acidic residues" evidence="1">
    <location>
        <begin position="149"/>
        <end position="158"/>
    </location>
</feature>